<reference evidence="2 3" key="1">
    <citation type="journal article" date="2007" name="Genome Res.">
        <title>Genome characteristics of facultatively symbiotic Frankia sp. strains reflect host range and host plant biogeography.</title>
        <authorList>
            <person name="Normand P."/>
            <person name="Lapierre P."/>
            <person name="Tisa L.S."/>
            <person name="Gogarten J.P."/>
            <person name="Alloisio N."/>
            <person name="Bagnarol E."/>
            <person name="Bassi C.A."/>
            <person name="Berry A.M."/>
            <person name="Bickhart D.M."/>
            <person name="Choisne N."/>
            <person name="Couloux A."/>
            <person name="Cournoyer B."/>
            <person name="Cruveiller S."/>
            <person name="Daubin V."/>
            <person name="Demange N."/>
            <person name="Francino M.P."/>
            <person name="Goltsman E."/>
            <person name="Huang Y."/>
            <person name="Kopp O.R."/>
            <person name="Labarre L."/>
            <person name="Lapidus A."/>
            <person name="Lavire C."/>
            <person name="Marechal J."/>
            <person name="Martinez M."/>
            <person name="Mastronunzio J.E."/>
            <person name="Mullin B.C."/>
            <person name="Niemann J."/>
            <person name="Pujic P."/>
            <person name="Rawnsley T."/>
            <person name="Rouy Z."/>
            <person name="Schenowitz C."/>
            <person name="Sellstedt A."/>
            <person name="Tavares F."/>
            <person name="Tomkins J.P."/>
            <person name="Vallenet D."/>
            <person name="Valverde C."/>
            <person name="Wall L.G."/>
            <person name="Wang Y."/>
            <person name="Medigue C."/>
            <person name="Benson D.R."/>
        </authorList>
    </citation>
    <scope>NUCLEOTIDE SEQUENCE [LARGE SCALE GENOMIC DNA]</scope>
    <source>
        <strain evidence="3">DSM 45818 / CECT 9043 / CcI3</strain>
    </source>
</reference>
<dbReference type="Proteomes" id="UP000001937">
    <property type="component" value="Chromosome"/>
</dbReference>
<dbReference type="STRING" id="106370.Francci3_3299"/>
<feature type="region of interest" description="Disordered" evidence="1">
    <location>
        <begin position="526"/>
        <end position="569"/>
    </location>
</feature>
<evidence type="ECO:0000256" key="1">
    <source>
        <dbReference type="SAM" id="MobiDB-lite"/>
    </source>
</evidence>
<dbReference type="HOGENOM" id="CLU_477989_0_0_11"/>
<accession>Q2J7T6</accession>
<evidence type="ECO:0000313" key="3">
    <source>
        <dbReference type="Proteomes" id="UP000001937"/>
    </source>
</evidence>
<keyword evidence="3" id="KW-1185">Reference proteome</keyword>
<evidence type="ECO:0000313" key="2">
    <source>
        <dbReference type="EMBL" id="ABD12656.1"/>
    </source>
</evidence>
<name>Q2J7T6_FRACC</name>
<dbReference type="EMBL" id="CP000249">
    <property type="protein sequence ID" value="ABD12656.1"/>
    <property type="molecule type" value="Genomic_DNA"/>
</dbReference>
<protein>
    <submittedName>
        <fullName evidence="2">Uncharacterized protein</fullName>
    </submittedName>
</protein>
<proteinExistence type="predicted"/>
<gene>
    <name evidence="2" type="ordered locus">Francci3_3299</name>
</gene>
<sequence>MREPLTYGSLADEAARIAAAAATNPPRPGARLGEILDHAAGIGRLFATAGRHAKLLDAPFGGPGRSTTFVNRLVTAALVADQLYDQPTPGRTLWHRAADKLGAAHDLLASHVDRAGQQRSLDAVVLGDPLAVRGAMTRLTDITLPAALTARALPPLIAPFQTNAPSVIPAAQVLTRLGALTGPIRMSRERLHPTGDHALDPVGPLLGDPAAPPLDRAIHHVRRTLHQLSQPDALISQQALLAFATLALAISERTHRLTRQAATLVRGPERARLDIACEQAENTARSWHAIRTFLQQTASRGIDGHEAPGLVIDTGRYLVANTRTGKNPGRRDLARVLDVMRRTTLVLPEIAERSGLAVEVLLTHQALLGPATPTGHQTIGRNEQTWIVDAYRTATGHGGSTITHLLRLPGIHPQRARALYLVQRYAPEGDHDLLGLRDAHPATQETPRPGWHVPVLDEEPDGTLRLHDSRHGTLQIDNTTLSTAVTRSPQTLRGILADHPWIDLDGTETLVTLAALVAAHTPGALRTPAASEPADPPSQAALPTLTSQPPVASANLPHLQATEASDLDF</sequence>
<dbReference type="RefSeq" id="WP_011437683.1">
    <property type="nucleotide sequence ID" value="NC_007777.1"/>
</dbReference>
<organism evidence="2 3">
    <name type="scientific">Frankia casuarinae (strain DSM 45818 / CECT 9043 / HFP020203 / CcI3)</name>
    <dbReference type="NCBI Taxonomy" id="106370"/>
    <lineage>
        <taxon>Bacteria</taxon>
        <taxon>Bacillati</taxon>
        <taxon>Actinomycetota</taxon>
        <taxon>Actinomycetes</taxon>
        <taxon>Frankiales</taxon>
        <taxon>Frankiaceae</taxon>
        <taxon>Frankia</taxon>
    </lineage>
</organism>
<dbReference type="KEGG" id="fra:Francci3_3299"/>
<dbReference type="AlphaFoldDB" id="Q2J7T6"/>